<sequence length="425" mass="45979">MGSSPLHERDRLAALAQTRLLDTGPEAELDAVVALAAHLLATPMASMTLVDDHRQWFKAKIGLTHAQDPRSESLCAVAVDRNEPLVVPDARLDPRFAHIPAVRRGAFVSYAGVPISGRDGLPLGTLCVLDVVPRAFDPAWLEVLRSLAQLLGDQLDLRRLDGQRGIDSGTARHDTQELSRAVARDQLRVHYQPIVDLRSGRVDAVEALVRWQHPTRGLLTPDAFLPLAEAAGLVHIVDRWVLRTAVTSVARWRRLSPSLRDLRVAVNISVGPFLDEVWAHEVQDVLTATGLPPAALTVEVTERSLSSTSPESLAALEVLIRSGCHVAIDDLGTGTSSLALLADIPATELKIDRSFVQSMATDPRRAALVRAMACLGSELGLDVVAEGVEDRRTAEMVTEVGCTHGQGYLWSAPRDVSGLLTLLLP</sequence>
<evidence type="ECO:0000313" key="3">
    <source>
        <dbReference type="Proteomes" id="UP000321181"/>
    </source>
</evidence>
<dbReference type="SMART" id="SM00065">
    <property type="entry name" value="GAF"/>
    <property type="match status" value="1"/>
</dbReference>
<keyword evidence="3" id="KW-1185">Reference proteome</keyword>
<organism evidence="2 3">
    <name type="scientific">Cellulomonas aerilata</name>
    <dbReference type="NCBI Taxonomy" id="515326"/>
    <lineage>
        <taxon>Bacteria</taxon>
        <taxon>Bacillati</taxon>
        <taxon>Actinomycetota</taxon>
        <taxon>Actinomycetes</taxon>
        <taxon>Micrococcales</taxon>
        <taxon>Cellulomonadaceae</taxon>
        <taxon>Cellulomonas</taxon>
    </lineage>
</organism>
<dbReference type="InterPro" id="IPR001633">
    <property type="entry name" value="EAL_dom"/>
</dbReference>
<dbReference type="Pfam" id="PF01590">
    <property type="entry name" value="GAF"/>
    <property type="match status" value="1"/>
</dbReference>
<dbReference type="Gene3D" id="3.20.20.450">
    <property type="entry name" value="EAL domain"/>
    <property type="match status" value="1"/>
</dbReference>
<dbReference type="SMART" id="SM00052">
    <property type="entry name" value="EAL"/>
    <property type="match status" value="1"/>
</dbReference>
<dbReference type="PANTHER" id="PTHR33121">
    <property type="entry name" value="CYCLIC DI-GMP PHOSPHODIESTERASE PDEF"/>
    <property type="match status" value="1"/>
</dbReference>
<dbReference type="PANTHER" id="PTHR33121:SF70">
    <property type="entry name" value="SIGNALING PROTEIN YKOW"/>
    <property type="match status" value="1"/>
</dbReference>
<accession>A0A512DCH3</accession>
<dbReference type="PROSITE" id="PS50883">
    <property type="entry name" value="EAL"/>
    <property type="match status" value="1"/>
</dbReference>
<dbReference type="InterPro" id="IPR029016">
    <property type="entry name" value="GAF-like_dom_sf"/>
</dbReference>
<dbReference type="Gene3D" id="3.30.450.40">
    <property type="match status" value="1"/>
</dbReference>
<dbReference type="InterPro" id="IPR050706">
    <property type="entry name" value="Cyclic-di-GMP_PDE-like"/>
</dbReference>
<gene>
    <name evidence="2" type="ORF">CAE01nite_18800</name>
</gene>
<dbReference type="OrthoDB" id="23692at2"/>
<dbReference type="RefSeq" id="WP_146903235.1">
    <property type="nucleotide sequence ID" value="NZ_BAAARM010000003.1"/>
</dbReference>
<evidence type="ECO:0000313" key="2">
    <source>
        <dbReference type="EMBL" id="GEO34155.1"/>
    </source>
</evidence>
<dbReference type="AlphaFoldDB" id="A0A512DCH3"/>
<dbReference type="SUPFAM" id="SSF141868">
    <property type="entry name" value="EAL domain-like"/>
    <property type="match status" value="1"/>
</dbReference>
<dbReference type="InterPro" id="IPR035919">
    <property type="entry name" value="EAL_sf"/>
</dbReference>
<evidence type="ECO:0000259" key="1">
    <source>
        <dbReference type="PROSITE" id="PS50883"/>
    </source>
</evidence>
<dbReference type="GO" id="GO:0071111">
    <property type="term" value="F:cyclic-guanylate-specific phosphodiesterase activity"/>
    <property type="evidence" value="ECO:0007669"/>
    <property type="project" value="InterPro"/>
</dbReference>
<dbReference type="InterPro" id="IPR003018">
    <property type="entry name" value="GAF"/>
</dbReference>
<dbReference type="Pfam" id="PF00563">
    <property type="entry name" value="EAL"/>
    <property type="match status" value="1"/>
</dbReference>
<comment type="caution">
    <text evidence="2">The sequence shown here is derived from an EMBL/GenBank/DDBJ whole genome shotgun (WGS) entry which is preliminary data.</text>
</comment>
<feature type="domain" description="EAL" evidence="1">
    <location>
        <begin position="171"/>
        <end position="425"/>
    </location>
</feature>
<reference evidence="2 3" key="1">
    <citation type="submission" date="2019-07" db="EMBL/GenBank/DDBJ databases">
        <title>Whole genome shotgun sequence of Cellulomonas aerilata NBRC 106308.</title>
        <authorList>
            <person name="Hosoyama A."/>
            <person name="Uohara A."/>
            <person name="Ohji S."/>
            <person name="Ichikawa N."/>
        </authorList>
    </citation>
    <scope>NUCLEOTIDE SEQUENCE [LARGE SCALE GENOMIC DNA]</scope>
    <source>
        <strain evidence="2 3">NBRC 106308</strain>
    </source>
</reference>
<protein>
    <recommendedName>
        <fullName evidence="1">EAL domain-containing protein</fullName>
    </recommendedName>
</protein>
<name>A0A512DCH3_9CELL</name>
<dbReference type="EMBL" id="BJYY01000013">
    <property type="protein sequence ID" value="GEO34155.1"/>
    <property type="molecule type" value="Genomic_DNA"/>
</dbReference>
<dbReference type="SUPFAM" id="SSF55781">
    <property type="entry name" value="GAF domain-like"/>
    <property type="match status" value="1"/>
</dbReference>
<proteinExistence type="predicted"/>
<dbReference type="Proteomes" id="UP000321181">
    <property type="component" value="Unassembled WGS sequence"/>
</dbReference>
<dbReference type="CDD" id="cd01948">
    <property type="entry name" value="EAL"/>
    <property type="match status" value="1"/>
</dbReference>